<protein>
    <submittedName>
        <fullName evidence="7">Branched-chain amino acid transport system permease protein</fullName>
    </submittedName>
</protein>
<dbReference type="GO" id="GO:0015658">
    <property type="term" value="F:branched-chain amino acid transmembrane transporter activity"/>
    <property type="evidence" value="ECO:0007669"/>
    <property type="project" value="InterPro"/>
</dbReference>
<comment type="subcellular location">
    <subcellularLocation>
        <location evidence="1">Cell membrane</location>
        <topology evidence="1">Multi-pass membrane protein</topology>
    </subcellularLocation>
</comment>
<proteinExistence type="predicted"/>
<feature type="transmembrane region" description="Helical" evidence="6">
    <location>
        <begin position="6"/>
        <end position="28"/>
    </location>
</feature>
<dbReference type="GO" id="GO:0005886">
    <property type="term" value="C:plasma membrane"/>
    <property type="evidence" value="ECO:0007669"/>
    <property type="project" value="UniProtKB-SubCell"/>
</dbReference>
<feature type="transmembrane region" description="Helical" evidence="6">
    <location>
        <begin position="286"/>
        <end position="308"/>
    </location>
</feature>
<feature type="transmembrane region" description="Helical" evidence="6">
    <location>
        <begin position="80"/>
        <end position="99"/>
    </location>
</feature>
<dbReference type="PANTHER" id="PTHR30482">
    <property type="entry name" value="HIGH-AFFINITY BRANCHED-CHAIN AMINO ACID TRANSPORT SYSTEM PERMEASE"/>
    <property type="match status" value="1"/>
</dbReference>
<dbReference type="InterPro" id="IPR043428">
    <property type="entry name" value="LivM-like"/>
</dbReference>
<feature type="transmembrane region" description="Helical" evidence="6">
    <location>
        <begin position="154"/>
        <end position="174"/>
    </location>
</feature>
<dbReference type="CDD" id="cd06581">
    <property type="entry name" value="TM_PBP1_LivM_like"/>
    <property type="match status" value="1"/>
</dbReference>
<keyword evidence="3 6" id="KW-0812">Transmembrane</keyword>
<evidence type="ECO:0000256" key="3">
    <source>
        <dbReference type="ARBA" id="ARBA00022692"/>
    </source>
</evidence>
<dbReference type="InterPro" id="IPR001851">
    <property type="entry name" value="ABC_transp_permease"/>
</dbReference>
<evidence type="ECO:0000313" key="7">
    <source>
        <dbReference type="EMBL" id="MDP9974900.1"/>
    </source>
</evidence>
<evidence type="ECO:0000313" key="8">
    <source>
        <dbReference type="Proteomes" id="UP001224845"/>
    </source>
</evidence>
<dbReference type="RefSeq" id="WP_307596931.1">
    <property type="nucleotide sequence ID" value="NZ_JAUSRV010000020.1"/>
</dbReference>
<dbReference type="Proteomes" id="UP001224845">
    <property type="component" value="Unassembled WGS sequence"/>
</dbReference>
<dbReference type="EMBL" id="JAUSRV010000020">
    <property type="protein sequence ID" value="MDP9974900.1"/>
    <property type="molecule type" value="Genomic_DNA"/>
</dbReference>
<dbReference type="PANTHER" id="PTHR30482:SF17">
    <property type="entry name" value="ABC TRANSPORTER ATP-BINDING PROTEIN"/>
    <property type="match status" value="1"/>
</dbReference>
<evidence type="ECO:0000256" key="4">
    <source>
        <dbReference type="ARBA" id="ARBA00022989"/>
    </source>
</evidence>
<dbReference type="AlphaFoldDB" id="A0AAW8EPF9"/>
<keyword evidence="2" id="KW-1003">Cell membrane</keyword>
<keyword evidence="5 6" id="KW-0472">Membrane</keyword>
<reference evidence="7" key="1">
    <citation type="submission" date="2023-07" db="EMBL/GenBank/DDBJ databases">
        <title>Sorghum-associated microbial communities from plants grown in Nebraska, USA.</title>
        <authorList>
            <person name="Schachtman D."/>
        </authorList>
    </citation>
    <scope>NUCLEOTIDE SEQUENCE</scope>
    <source>
        <strain evidence="7">DS3315</strain>
    </source>
</reference>
<evidence type="ECO:0000256" key="1">
    <source>
        <dbReference type="ARBA" id="ARBA00004651"/>
    </source>
</evidence>
<keyword evidence="4 6" id="KW-1133">Transmembrane helix</keyword>
<gene>
    <name evidence="7" type="ORF">J2W39_006184</name>
</gene>
<feature type="transmembrane region" description="Helical" evidence="6">
    <location>
        <begin position="106"/>
        <end position="126"/>
    </location>
</feature>
<dbReference type="Pfam" id="PF02653">
    <property type="entry name" value="BPD_transp_2"/>
    <property type="match status" value="1"/>
</dbReference>
<feature type="transmembrane region" description="Helical" evidence="6">
    <location>
        <begin position="204"/>
        <end position="229"/>
    </location>
</feature>
<sequence>MKNFSNVIYSLLLVALVLAPFFGAYPVFVMKLMCFALFAAAFNLLLGYTGLLSFGHAAFLGGSAYVAGHAIKVWGLTPELGLLAGTLTGALMGWLFGVIAIRRQGIYFAMITLALAQMMFFVALQAKFTGGEDGLQGVPRGKLFGLIDLSNDLTMYYVALFMVVLAFLLIVRTIHSPFGQVLKGIKENEPRAVSLGYDVSRFKLMAFVISAALSGFAGSLKTLVLGFATLSDVHWTASGQVILMTLVGGLGTLSGPLMGSAVVVLLENKIGELGNFLARLTAVDWFNTLGDSVTMVTGLIFVICVLAFRKGIMGEIIAFFEVRVSQSSARKRFITQLRETQHGS</sequence>
<feature type="transmembrane region" description="Helical" evidence="6">
    <location>
        <begin position="35"/>
        <end position="60"/>
    </location>
</feature>
<evidence type="ECO:0000256" key="2">
    <source>
        <dbReference type="ARBA" id="ARBA00022475"/>
    </source>
</evidence>
<comment type="caution">
    <text evidence="7">The sequence shown here is derived from an EMBL/GenBank/DDBJ whole genome shotgun (WGS) entry which is preliminary data.</text>
</comment>
<evidence type="ECO:0000256" key="6">
    <source>
        <dbReference type="SAM" id="Phobius"/>
    </source>
</evidence>
<name>A0AAW8EPF9_VARPD</name>
<organism evidence="7 8">
    <name type="scientific">Variovorax paradoxus</name>
    <dbReference type="NCBI Taxonomy" id="34073"/>
    <lineage>
        <taxon>Bacteria</taxon>
        <taxon>Pseudomonadati</taxon>
        <taxon>Pseudomonadota</taxon>
        <taxon>Betaproteobacteria</taxon>
        <taxon>Burkholderiales</taxon>
        <taxon>Comamonadaceae</taxon>
        <taxon>Variovorax</taxon>
    </lineage>
</organism>
<evidence type="ECO:0000256" key="5">
    <source>
        <dbReference type="ARBA" id="ARBA00023136"/>
    </source>
</evidence>
<feature type="transmembrane region" description="Helical" evidence="6">
    <location>
        <begin position="241"/>
        <end position="266"/>
    </location>
</feature>
<accession>A0AAW8EPF9</accession>